<evidence type="ECO:0000259" key="3">
    <source>
        <dbReference type="Pfam" id="PF00561"/>
    </source>
</evidence>
<evidence type="ECO:0000313" key="4">
    <source>
        <dbReference type="EMBL" id="CAD8285499.1"/>
    </source>
</evidence>
<dbReference type="Pfam" id="PF00561">
    <property type="entry name" value="Abhydrolase_1"/>
    <property type="match status" value="1"/>
</dbReference>
<dbReference type="Gene3D" id="3.40.50.1820">
    <property type="entry name" value="alpha/beta hydrolase"/>
    <property type="match status" value="1"/>
</dbReference>
<dbReference type="PANTHER" id="PTHR42886">
    <property type="entry name" value="RE40534P-RELATED"/>
    <property type="match status" value="1"/>
</dbReference>
<name>A0A7R9V5E0_9CHLO</name>
<dbReference type="GO" id="GO:0055088">
    <property type="term" value="P:lipid homeostasis"/>
    <property type="evidence" value="ECO:0007669"/>
    <property type="project" value="TreeGrafter"/>
</dbReference>
<comment type="similarity">
    <text evidence="1">Belongs to the peptidase S33 family. ABHD4/ABHD5 subfamily.</text>
</comment>
<feature type="domain" description="AB hydrolase-1" evidence="3">
    <location>
        <begin position="84"/>
        <end position="207"/>
    </location>
</feature>
<dbReference type="SUPFAM" id="SSF53474">
    <property type="entry name" value="alpha/beta-Hydrolases"/>
    <property type="match status" value="1"/>
</dbReference>
<dbReference type="InterPro" id="IPR029058">
    <property type="entry name" value="AB_hydrolase_fold"/>
</dbReference>
<dbReference type="GO" id="GO:0006654">
    <property type="term" value="P:phosphatidic acid biosynthetic process"/>
    <property type="evidence" value="ECO:0007669"/>
    <property type="project" value="TreeGrafter"/>
</dbReference>
<dbReference type="PANTHER" id="PTHR42886:SF29">
    <property type="entry name" value="PUMMELIG, ISOFORM A"/>
    <property type="match status" value="1"/>
</dbReference>
<dbReference type="AlphaFoldDB" id="A0A7R9V5E0"/>
<accession>A0A7R9V5E0</accession>
<feature type="region of interest" description="Disordered" evidence="2">
    <location>
        <begin position="403"/>
        <end position="431"/>
    </location>
</feature>
<evidence type="ECO:0000256" key="1">
    <source>
        <dbReference type="ARBA" id="ARBA00038097"/>
    </source>
</evidence>
<dbReference type="GO" id="GO:0042171">
    <property type="term" value="F:lysophosphatidic acid acyltransferase activity"/>
    <property type="evidence" value="ECO:0007669"/>
    <property type="project" value="TreeGrafter"/>
</dbReference>
<protein>
    <recommendedName>
        <fullName evidence="3">AB hydrolase-1 domain-containing protein</fullName>
    </recommendedName>
</protein>
<proteinExistence type="inferred from homology"/>
<dbReference type="PRINTS" id="PR00111">
    <property type="entry name" value="ABHYDROLASE"/>
</dbReference>
<feature type="compositionally biased region" description="Gly residues" evidence="2">
    <location>
        <begin position="407"/>
        <end position="421"/>
    </location>
</feature>
<sequence length="431" mass="46854">MVADDGTQSRQEAGAAASNALPSDAPWWVRWTRWRQQSVTEGEAWETELLKRCCKTPMVASNVRVGPGKHDYIHTVSGGTPGQPPLVMAPGYAAGLGFYWRQFDALAPHFSLHAIDWLGTGLSGRPAFSARGREQTEAFFLESLRAWKSKMGVGKMVLMGHSLGGYLSACYALKYPEDVEHLILVCPAGVPQVPDDWQTRFQTMPTSRRMLFKTLMWTWDQGLTPGAVVRTLGPFGPGLCKGYVNSRFNRGGDGLTADEAAVFHRYFYQITAAPGSGEYALRHLLAPGAWAHAPLERRLHELSVPVTFVYGEGDWMRPEHAVNLCKRLREDGAPLCTSDKRVEIIDDAGHFVFLEQPALFNRSVIDACETVLGRAAARAAAHAMPRAAEQTHTAEMSRWAYRQGSGVDSGGGGKGAGGDAGAGSEPAASHT</sequence>
<evidence type="ECO:0000256" key="2">
    <source>
        <dbReference type="SAM" id="MobiDB-lite"/>
    </source>
</evidence>
<dbReference type="EMBL" id="HBEC01012022">
    <property type="protein sequence ID" value="CAD8285499.1"/>
    <property type="molecule type" value="Transcribed_RNA"/>
</dbReference>
<dbReference type="GO" id="GO:0004623">
    <property type="term" value="F:phospholipase A2 activity"/>
    <property type="evidence" value="ECO:0007669"/>
    <property type="project" value="TreeGrafter"/>
</dbReference>
<gene>
    <name evidence="4" type="ORF">CEUR00632_LOCUS5537</name>
</gene>
<dbReference type="InterPro" id="IPR000073">
    <property type="entry name" value="AB_hydrolase_1"/>
</dbReference>
<feature type="compositionally biased region" description="Low complexity" evidence="2">
    <location>
        <begin position="422"/>
        <end position="431"/>
    </location>
</feature>
<reference evidence="4" key="1">
    <citation type="submission" date="2021-01" db="EMBL/GenBank/DDBJ databases">
        <authorList>
            <person name="Corre E."/>
            <person name="Pelletier E."/>
            <person name="Niang G."/>
            <person name="Scheremetjew M."/>
            <person name="Finn R."/>
            <person name="Kale V."/>
            <person name="Holt S."/>
            <person name="Cochrane G."/>
            <person name="Meng A."/>
            <person name="Brown T."/>
            <person name="Cohen L."/>
        </authorList>
    </citation>
    <scope>NUCLEOTIDE SEQUENCE</scope>
    <source>
        <strain evidence="4">CCMP219</strain>
    </source>
</reference>
<organism evidence="4">
    <name type="scientific">Chlamydomonas euryale</name>
    <dbReference type="NCBI Taxonomy" id="1486919"/>
    <lineage>
        <taxon>Eukaryota</taxon>
        <taxon>Viridiplantae</taxon>
        <taxon>Chlorophyta</taxon>
        <taxon>core chlorophytes</taxon>
        <taxon>Chlorophyceae</taxon>
        <taxon>CS clade</taxon>
        <taxon>Chlamydomonadales</taxon>
        <taxon>Chlamydomonadaceae</taxon>
        <taxon>Chlamydomonas</taxon>
    </lineage>
</organism>